<dbReference type="AlphaFoldDB" id="U4QMQ8"/>
<reference evidence="1 3" key="1">
    <citation type="submission" date="2013-09" db="EMBL/GenBank/DDBJ databases">
        <title>Draft Genome Sequence of five Lactobacillus helveticus strains CIRM-BIA 101T, 103, 104, 951 and 953 isolated from milk product.</title>
        <authorList>
            <person name="Valence F."/>
            <person name="Chuat V."/>
            <person name="Ma L."/>
            <person name="Creno S."/>
            <person name="Falentin H."/>
            <person name="Lortal S."/>
            <person name="Bizet C."/>
            <person name="Clermont D."/>
            <person name="Loux V."/>
            <person name="Bouchier C."/>
            <person name="Cousin S."/>
        </authorList>
    </citation>
    <scope>NUCLEOTIDE SEQUENCE [LARGE SCALE GENOMIC DNA]</scope>
    <source>
        <strain evidence="1 3">CIRM-BIA 953</strain>
    </source>
</reference>
<evidence type="ECO:0000313" key="1">
    <source>
        <dbReference type="EMBL" id="CDI43324.1"/>
    </source>
</evidence>
<proteinExistence type="predicted"/>
<sequence>MKKLVPRIMECEIDDSESTEELEQRIKWARDSARNDFQRMKNEEIDDFPYDVNDCFVYCYFGETRPHEKHGFKSSKFKEFIFSFSIFKDYEEAKECSEVAKKINIGYLDDYIIDEEEGLYTVPLAFLKFMKKTSPFI</sequence>
<evidence type="ECO:0000313" key="3">
    <source>
        <dbReference type="Proteomes" id="UP000017243"/>
    </source>
</evidence>
<dbReference type="EMBL" id="CBUH010000169">
    <property type="protein sequence ID" value="CDI43324.1"/>
    <property type="molecule type" value="Genomic_DNA"/>
</dbReference>
<dbReference type="RefSeq" id="WP_023061979.1">
    <property type="nucleotide sequence ID" value="NZ_CBUH010000169.1"/>
</dbReference>
<name>U4QMQ8_LACHE</name>
<gene>
    <name evidence="1" type="ORF">LHCIRMBIA953_02595</name>
    <name evidence="2" type="ORF">LHCIRMBIA953_02679</name>
</gene>
<comment type="caution">
    <text evidence="1">The sequence shown here is derived from an EMBL/GenBank/DDBJ whole genome shotgun (WGS) entry which is preliminary data.</text>
</comment>
<dbReference type="EMBL" id="CBUH010000169">
    <property type="protein sequence ID" value="CDI43406.1"/>
    <property type="molecule type" value="Genomic_DNA"/>
</dbReference>
<accession>U4QMQ8</accession>
<evidence type="ECO:0000313" key="2">
    <source>
        <dbReference type="EMBL" id="CDI43406.1"/>
    </source>
</evidence>
<dbReference type="Proteomes" id="UP000017243">
    <property type="component" value="Unassembled WGS sequence"/>
</dbReference>
<protein>
    <submittedName>
        <fullName evidence="1">Uncharacterized protein</fullName>
    </submittedName>
</protein>
<organism evidence="1 3">
    <name type="scientific">Lactobacillus helveticus CIRM-BIA 953</name>
    <dbReference type="NCBI Taxonomy" id="1226335"/>
    <lineage>
        <taxon>Bacteria</taxon>
        <taxon>Bacillati</taxon>
        <taxon>Bacillota</taxon>
        <taxon>Bacilli</taxon>
        <taxon>Lactobacillales</taxon>
        <taxon>Lactobacillaceae</taxon>
        <taxon>Lactobacillus</taxon>
    </lineage>
</organism>